<evidence type="ECO:0000313" key="3">
    <source>
        <dbReference type="EMBL" id="KAH0758362.1"/>
    </source>
</evidence>
<feature type="compositionally biased region" description="Basic and acidic residues" evidence="2">
    <location>
        <begin position="19"/>
        <end position="38"/>
    </location>
</feature>
<feature type="region of interest" description="Disordered" evidence="2">
    <location>
        <begin position="76"/>
        <end position="97"/>
    </location>
</feature>
<feature type="region of interest" description="Disordered" evidence="2">
    <location>
        <begin position="1"/>
        <end position="38"/>
    </location>
</feature>
<feature type="compositionally biased region" description="Polar residues" evidence="2">
    <location>
        <begin position="78"/>
        <end position="87"/>
    </location>
</feature>
<keyword evidence="1" id="KW-0175">Coiled coil</keyword>
<sequence length="97" mass="11407">MVLTDEEMNVIDQNNLHESSSHHETENQATSERNDVDFDEKYVRQELKELKDNIDKHMTELKTYVDNSTKLIIDMIRSSRTQPTQTSHQEDIGMNIE</sequence>
<keyword evidence="4" id="KW-1185">Reference proteome</keyword>
<dbReference type="EMBL" id="JAIVGD010000015">
    <property type="protein sequence ID" value="KAH0758362.1"/>
    <property type="molecule type" value="Genomic_DNA"/>
</dbReference>
<proteinExistence type="predicted"/>
<accession>A0ABQ7V4T4</accession>
<evidence type="ECO:0000256" key="2">
    <source>
        <dbReference type="SAM" id="MobiDB-lite"/>
    </source>
</evidence>
<organism evidence="3 4">
    <name type="scientific">Solanum tuberosum</name>
    <name type="common">Potato</name>
    <dbReference type="NCBI Taxonomy" id="4113"/>
    <lineage>
        <taxon>Eukaryota</taxon>
        <taxon>Viridiplantae</taxon>
        <taxon>Streptophyta</taxon>
        <taxon>Embryophyta</taxon>
        <taxon>Tracheophyta</taxon>
        <taxon>Spermatophyta</taxon>
        <taxon>Magnoliopsida</taxon>
        <taxon>eudicotyledons</taxon>
        <taxon>Gunneridae</taxon>
        <taxon>Pentapetalae</taxon>
        <taxon>asterids</taxon>
        <taxon>lamiids</taxon>
        <taxon>Solanales</taxon>
        <taxon>Solanaceae</taxon>
        <taxon>Solanoideae</taxon>
        <taxon>Solaneae</taxon>
        <taxon>Solanum</taxon>
    </lineage>
</organism>
<protein>
    <recommendedName>
        <fullName evidence="5">Integrase core domain containing protein</fullName>
    </recommendedName>
</protein>
<evidence type="ECO:0000256" key="1">
    <source>
        <dbReference type="SAM" id="Coils"/>
    </source>
</evidence>
<feature type="coiled-coil region" evidence="1">
    <location>
        <begin position="40"/>
        <end position="67"/>
    </location>
</feature>
<reference evidence="3 4" key="1">
    <citation type="journal article" date="2021" name="bioRxiv">
        <title>Chromosome-scale and haplotype-resolved genome assembly of a tetraploid potato cultivar.</title>
        <authorList>
            <person name="Sun H."/>
            <person name="Jiao W.-B."/>
            <person name="Krause K."/>
            <person name="Campoy J.A."/>
            <person name="Goel M."/>
            <person name="Folz-Donahue K."/>
            <person name="Kukat C."/>
            <person name="Huettel B."/>
            <person name="Schneeberger K."/>
        </authorList>
    </citation>
    <scope>NUCLEOTIDE SEQUENCE [LARGE SCALE GENOMIC DNA]</scope>
    <source>
        <strain evidence="3">SolTubOtavaFocal</strain>
        <tissue evidence="3">Leaves</tissue>
    </source>
</reference>
<name>A0ABQ7V4T4_SOLTU</name>
<gene>
    <name evidence="3" type="ORF">KY290_021855</name>
</gene>
<evidence type="ECO:0008006" key="5">
    <source>
        <dbReference type="Google" id="ProtNLM"/>
    </source>
</evidence>
<evidence type="ECO:0000313" key="4">
    <source>
        <dbReference type="Proteomes" id="UP000826656"/>
    </source>
</evidence>
<dbReference type="Proteomes" id="UP000826656">
    <property type="component" value="Unassembled WGS sequence"/>
</dbReference>
<comment type="caution">
    <text evidence="3">The sequence shown here is derived from an EMBL/GenBank/DDBJ whole genome shotgun (WGS) entry which is preliminary data.</text>
</comment>